<keyword evidence="12" id="KW-0833">Ubl conjugation pathway</keyword>
<evidence type="ECO:0000256" key="16">
    <source>
        <dbReference type="ARBA" id="ARBA00023136"/>
    </source>
</evidence>
<keyword evidence="9 19" id="KW-0812">Transmembrane</keyword>
<reference evidence="21" key="2">
    <citation type="submission" date="2022-06" db="UniProtKB">
        <authorList>
            <consortium name="EnsemblMetazoa"/>
        </authorList>
    </citation>
    <scope>IDENTIFICATION</scope>
    <source>
        <strain evidence="21">DF5081</strain>
    </source>
</reference>
<dbReference type="InterPro" id="IPR006845">
    <property type="entry name" value="Pex_N"/>
</dbReference>
<evidence type="ECO:0000256" key="5">
    <source>
        <dbReference type="ARBA" id="ARBA00012483"/>
    </source>
</evidence>
<evidence type="ECO:0000256" key="11">
    <source>
        <dbReference type="ARBA" id="ARBA00022771"/>
    </source>
</evidence>
<proteinExistence type="inferred from homology"/>
<dbReference type="InterPro" id="IPR017907">
    <property type="entry name" value="Znf_RING_CS"/>
</dbReference>
<keyword evidence="14" id="KW-0653">Protein transport</keyword>
<accession>A0A8R1EDF1</accession>
<evidence type="ECO:0000256" key="19">
    <source>
        <dbReference type="SAM" id="Phobius"/>
    </source>
</evidence>
<dbReference type="AlphaFoldDB" id="A0A8R1EDF1"/>
<name>A0A8R1EDF1_CAEJA</name>
<dbReference type="Pfam" id="PF13445">
    <property type="entry name" value="zf-RING_UBOX"/>
    <property type="match status" value="1"/>
</dbReference>
<feature type="domain" description="RING-type" evidence="20">
    <location>
        <begin position="213"/>
        <end position="255"/>
    </location>
</feature>
<comment type="subcellular location">
    <subcellularLocation>
        <location evidence="2">Peroxisome membrane</location>
        <topology evidence="2">Multi-pass membrane protein</topology>
    </subcellularLocation>
</comment>
<dbReference type="SMART" id="SM00184">
    <property type="entry name" value="RING"/>
    <property type="match status" value="1"/>
</dbReference>
<dbReference type="GO" id="GO:0061630">
    <property type="term" value="F:ubiquitin protein ligase activity"/>
    <property type="evidence" value="ECO:0007669"/>
    <property type="project" value="UniProtKB-EC"/>
</dbReference>
<dbReference type="InterPro" id="IPR027370">
    <property type="entry name" value="Znf-RING_euk"/>
</dbReference>
<evidence type="ECO:0000259" key="20">
    <source>
        <dbReference type="PROSITE" id="PS50089"/>
    </source>
</evidence>
<keyword evidence="10" id="KW-0479">Metal-binding</keyword>
<keyword evidence="15 19" id="KW-1133">Transmembrane helix</keyword>
<keyword evidence="13" id="KW-0862">Zinc</keyword>
<evidence type="ECO:0000256" key="2">
    <source>
        <dbReference type="ARBA" id="ARBA00004585"/>
    </source>
</evidence>
<keyword evidence="22" id="KW-1185">Reference proteome</keyword>
<evidence type="ECO:0000256" key="8">
    <source>
        <dbReference type="ARBA" id="ARBA00022679"/>
    </source>
</evidence>
<keyword evidence="17" id="KW-0576">Peroxisome</keyword>
<feature type="transmembrane region" description="Helical" evidence="19">
    <location>
        <begin position="160"/>
        <end position="181"/>
    </location>
</feature>
<dbReference type="EC" id="2.3.2.27" evidence="5"/>
<dbReference type="PROSITE" id="PS00518">
    <property type="entry name" value="ZF_RING_1"/>
    <property type="match status" value="1"/>
</dbReference>
<evidence type="ECO:0000256" key="15">
    <source>
        <dbReference type="ARBA" id="ARBA00022989"/>
    </source>
</evidence>
<comment type="catalytic activity">
    <reaction evidence="1">
        <text>S-ubiquitinyl-[E2 ubiquitin-conjugating enzyme]-L-cysteine + [acceptor protein]-L-lysine = [E2 ubiquitin-conjugating enzyme]-L-cysteine + N(6)-ubiquitinyl-[acceptor protein]-L-lysine.</text>
        <dbReference type="EC" id="2.3.2.27"/>
    </reaction>
</comment>
<sequence length="269" mass="30864">MDQNISKYSLTHCRFALPHCLHHTHCRNQTLGEEYVHLFESDGLQRVVPSIPSRVSFVLLHSVFPLLSNFLIQKAESSLTHPSTDKFLGIPIRENQKARQSFLDLFFWLRTTLFPQLQRAHIALFYITGAFYSISRRITGIRFISTNASSDIPALKVYRFLGYITLIQLAVSICLSIFAFLESEKSKKKLEKIGKFEKKEFEVEALTHPTFQCSICLERLNPSTLFCGHLFCWTCIQEHATSSATSSTARCPQCRLEFQPRDVTPLLNL</sequence>
<dbReference type="InterPro" id="IPR001841">
    <property type="entry name" value="Znf_RING"/>
</dbReference>
<evidence type="ECO:0000256" key="12">
    <source>
        <dbReference type="ARBA" id="ARBA00022786"/>
    </source>
</evidence>
<dbReference type="Proteomes" id="UP000005237">
    <property type="component" value="Unassembled WGS sequence"/>
</dbReference>
<evidence type="ECO:0000256" key="18">
    <source>
        <dbReference type="PROSITE-ProRule" id="PRU00175"/>
    </source>
</evidence>
<dbReference type="PANTHER" id="PTHR23350">
    <property type="entry name" value="PEROXISOME ASSEMBLY PROTEIN 10"/>
    <property type="match status" value="1"/>
</dbReference>
<evidence type="ECO:0000256" key="4">
    <source>
        <dbReference type="ARBA" id="ARBA00008704"/>
    </source>
</evidence>
<evidence type="ECO:0000256" key="10">
    <source>
        <dbReference type="ARBA" id="ARBA00022723"/>
    </source>
</evidence>
<organism evidence="21 22">
    <name type="scientific">Caenorhabditis japonica</name>
    <dbReference type="NCBI Taxonomy" id="281687"/>
    <lineage>
        <taxon>Eukaryota</taxon>
        <taxon>Metazoa</taxon>
        <taxon>Ecdysozoa</taxon>
        <taxon>Nematoda</taxon>
        <taxon>Chromadorea</taxon>
        <taxon>Rhabditida</taxon>
        <taxon>Rhabditina</taxon>
        <taxon>Rhabditomorpha</taxon>
        <taxon>Rhabditoidea</taxon>
        <taxon>Rhabditidae</taxon>
        <taxon>Peloderinae</taxon>
        <taxon>Caenorhabditis</taxon>
    </lineage>
</organism>
<dbReference type="InterPro" id="IPR025654">
    <property type="entry name" value="PEX2/10"/>
</dbReference>
<keyword evidence="11 18" id="KW-0863">Zinc-finger</keyword>
<reference evidence="22" key="1">
    <citation type="submission" date="2010-08" db="EMBL/GenBank/DDBJ databases">
        <authorList>
            <consortium name="Caenorhabditis japonica Sequencing Consortium"/>
            <person name="Wilson R.K."/>
        </authorList>
    </citation>
    <scope>NUCLEOTIDE SEQUENCE [LARGE SCALE GENOMIC DNA]</scope>
    <source>
        <strain evidence="22">DF5081</strain>
    </source>
</reference>
<dbReference type="PANTHER" id="PTHR23350:SF0">
    <property type="entry name" value="PEROXISOME BIOGENESIS FACTOR 10"/>
    <property type="match status" value="1"/>
</dbReference>
<dbReference type="PROSITE" id="PS50089">
    <property type="entry name" value="ZF_RING_2"/>
    <property type="match status" value="1"/>
</dbReference>
<dbReference type="GO" id="GO:0016558">
    <property type="term" value="P:protein import into peroxisome matrix"/>
    <property type="evidence" value="ECO:0007669"/>
    <property type="project" value="InterPro"/>
</dbReference>
<evidence type="ECO:0000256" key="14">
    <source>
        <dbReference type="ARBA" id="ARBA00022927"/>
    </source>
</evidence>
<comment type="similarity">
    <text evidence="4">Belongs to the pex2/pex10/pex12 family.</text>
</comment>
<dbReference type="GO" id="GO:0005778">
    <property type="term" value="C:peroxisomal membrane"/>
    <property type="evidence" value="ECO:0007669"/>
    <property type="project" value="UniProtKB-SubCell"/>
</dbReference>
<dbReference type="Gene3D" id="3.30.40.10">
    <property type="entry name" value="Zinc/RING finger domain, C3HC4 (zinc finger)"/>
    <property type="match status" value="1"/>
</dbReference>
<evidence type="ECO:0000313" key="21">
    <source>
        <dbReference type="EnsemblMetazoa" id="CJA31815.1"/>
    </source>
</evidence>
<dbReference type="EnsemblMetazoa" id="CJA31815.1">
    <property type="protein sequence ID" value="CJA31815.1"/>
    <property type="gene ID" value="WBGene00207662"/>
</dbReference>
<dbReference type="SUPFAM" id="SSF57850">
    <property type="entry name" value="RING/U-box"/>
    <property type="match status" value="1"/>
</dbReference>
<protein>
    <recommendedName>
        <fullName evidence="5">RING-type E3 ubiquitin transferase</fullName>
        <ecNumber evidence="5">2.3.2.27</ecNumber>
    </recommendedName>
</protein>
<evidence type="ECO:0000256" key="13">
    <source>
        <dbReference type="ARBA" id="ARBA00022833"/>
    </source>
</evidence>
<keyword evidence="6" id="KW-0813">Transport</keyword>
<dbReference type="GO" id="GO:0008270">
    <property type="term" value="F:zinc ion binding"/>
    <property type="evidence" value="ECO:0007669"/>
    <property type="project" value="UniProtKB-KW"/>
</dbReference>
<evidence type="ECO:0000256" key="3">
    <source>
        <dbReference type="ARBA" id="ARBA00004906"/>
    </source>
</evidence>
<evidence type="ECO:0000256" key="1">
    <source>
        <dbReference type="ARBA" id="ARBA00000900"/>
    </source>
</evidence>
<evidence type="ECO:0000256" key="17">
    <source>
        <dbReference type="ARBA" id="ARBA00023140"/>
    </source>
</evidence>
<dbReference type="InterPro" id="IPR013083">
    <property type="entry name" value="Znf_RING/FYVE/PHD"/>
</dbReference>
<keyword evidence="8" id="KW-0808">Transferase</keyword>
<dbReference type="Pfam" id="PF04757">
    <property type="entry name" value="Pex2_Pex12"/>
    <property type="match status" value="1"/>
</dbReference>
<keyword evidence="16 19" id="KW-0472">Membrane</keyword>
<evidence type="ECO:0000256" key="6">
    <source>
        <dbReference type="ARBA" id="ARBA00022448"/>
    </source>
</evidence>
<evidence type="ECO:0000256" key="7">
    <source>
        <dbReference type="ARBA" id="ARBA00022593"/>
    </source>
</evidence>
<keyword evidence="7" id="KW-0962">Peroxisome biogenesis</keyword>
<comment type="pathway">
    <text evidence="3">Protein modification; protein ubiquitination.</text>
</comment>
<evidence type="ECO:0000256" key="9">
    <source>
        <dbReference type="ARBA" id="ARBA00022692"/>
    </source>
</evidence>
<evidence type="ECO:0000313" key="22">
    <source>
        <dbReference type="Proteomes" id="UP000005237"/>
    </source>
</evidence>